<sequence length="176" mass="19847">GEQGRVGYVEPVGNEEGEDSDTVGVTQNDIMDEDQQENTGDDVVLMQKSPLQDYEQVLQNLLKAMDEMTGPKAARLSGFERLSALVAAFESDPPDLRGDETQWCLDMWQHIRPFLEDVALPRGVKVEERPRPSNATDQEIVVVDSQEPVMEDGSKRQMVQLENGTQRDLTEEEKKR</sequence>
<feature type="non-terminal residue" evidence="2">
    <location>
        <position position="1"/>
    </location>
</feature>
<proteinExistence type="predicted"/>
<accession>A0A812SF80</accession>
<comment type="caution">
    <text evidence="2">The sequence shown here is derived from an EMBL/GenBank/DDBJ whole genome shotgun (WGS) entry which is preliminary data.</text>
</comment>
<evidence type="ECO:0000313" key="3">
    <source>
        <dbReference type="Proteomes" id="UP000649617"/>
    </source>
</evidence>
<name>A0A812SF80_SYMPI</name>
<feature type="region of interest" description="Disordered" evidence="1">
    <location>
        <begin position="127"/>
        <end position="176"/>
    </location>
</feature>
<keyword evidence="3" id="KW-1185">Reference proteome</keyword>
<organism evidence="2 3">
    <name type="scientific">Symbiodinium pilosum</name>
    <name type="common">Dinoflagellate</name>
    <dbReference type="NCBI Taxonomy" id="2952"/>
    <lineage>
        <taxon>Eukaryota</taxon>
        <taxon>Sar</taxon>
        <taxon>Alveolata</taxon>
        <taxon>Dinophyceae</taxon>
        <taxon>Suessiales</taxon>
        <taxon>Symbiodiniaceae</taxon>
        <taxon>Symbiodinium</taxon>
    </lineage>
</organism>
<reference evidence="2" key="1">
    <citation type="submission" date="2021-02" db="EMBL/GenBank/DDBJ databases">
        <authorList>
            <person name="Dougan E. K."/>
            <person name="Rhodes N."/>
            <person name="Thang M."/>
            <person name="Chan C."/>
        </authorList>
    </citation>
    <scope>NUCLEOTIDE SEQUENCE</scope>
</reference>
<evidence type="ECO:0000256" key="1">
    <source>
        <dbReference type="SAM" id="MobiDB-lite"/>
    </source>
</evidence>
<dbReference type="Proteomes" id="UP000649617">
    <property type="component" value="Unassembled WGS sequence"/>
</dbReference>
<dbReference type="AlphaFoldDB" id="A0A812SF80"/>
<evidence type="ECO:0000313" key="2">
    <source>
        <dbReference type="EMBL" id="CAE7472241.1"/>
    </source>
</evidence>
<feature type="region of interest" description="Disordered" evidence="1">
    <location>
        <begin position="1"/>
        <end position="24"/>
    </location>
</feature>
<gene>
    <name evidence="2" type="ORF">SPIL2461_LOCUS11987</name>
</gene>
<dbReference type="EMBL" id="CAJNIZ010023869">
    <property type="protein sequence ID" value="CAE7472241.1"/>
    <property type="molecule type" value="Genomic_DNA"/>
</dbReference>
<protein>
    <submittedName>
        <fullName evidence="2">Uncharacterized protein</fullName>
    </submittedName>
</protein>